<dbReference type="InterPro" id="IPR001647">
    <property type="entry name" value="HTH_TetR"/>
</dbReference>
<dbReference type="Proteomes" id="UP000481643">
    <property type="component" value="Unassembled WGS sequence"/>
</dbReference>
<dbReference type="InterPro" id="IPR050109">
    <property type="entry name" value="HTH-type_TetR-like_transc_reg"/>
</dbReference>
<evidence type="ECO:0000256" key="2">
    <source>
        <dbReference type="PROSITE-ProRule" id="PRU00335"/>
    </source>
</evidence>
<dbReference type="Pfam" id="PF00440">
    <property type="entry name" value="TetR_N"/>
    <property type="match status" value="1"/>
</dbReference>
<keyword evidence="1 2" id="KW-0238">DNA-binding</keyword>
<dbReference type="Gene3D" id="1.10.10.60">
    <property type="entry name" value="Homeodomain-like"/>
    <property type="match status" value="1"/>
</dbReference>
<reference evidence="4 5" key="1">
    <citation type="submission" date="2019-09" db="EMBL/GenBank/DDBJ databases">
        <title>Taxonomic organization of the family Brucellaceae based on a phylogenomic approach.</title>
        <authorList>
            <person name="Leclercq S."/>
            <person name="Cloeckaert A."/>
            <person name="Zygmunt M.S."/>
        </authorList>
    </citation>
    <scope>NUCLEOTIDE SEQUENCE [LARGE SCALE GENOMIC DNA]</scope>
    <source>
        <strain evidence="4 5">WS1830</strain>
    </source>
</reference>
<proteinExistence type="predicted"/>
<dbReference type="PANTHER" id="PTHR30055:SF146">
    <property type="entry name" value="HTH-TYPE TRANSCRIPTIONAL DUAL REGULATOR CECR"/>
    <property type="match status" value="1"/>
</dbReference>
<dbReference type="PRINTS" id="PR00455">
    <property type="entry name" value="HTHTETR"/>
</dbReference>
<comment type="caution">
    <text evidence="4">The sequence shown here is derived from an EMBL/GenBank/DDBJ whole genome shotgun (WGS) entry which is preliminary data.</text>
</comment>
<dbReference type="SUPFAM" id="SSF48498">
    <property type="entry name" value="Tetracyclin repressor-like, C-terminal domain"/>
    <property type="match status" value="1"/>
</dbReference>
<organism evidence="4 5">
    <name type="scientific">Brucella tritici</name>
    <dbReference type="NCBI Taxonomy" id="94626"/>
    <lineage>
        <taxon>Bacteria</taxon>
        <taxon>Pseudomonadati</taxon>
        <taxon>Pseudomonadota</taxon>
        <taxon>Alphaproteobacteria</taxon>
        <taxon>Hyphomicrobiales</taxon>
        <taxon>Brucellaceae</taxon>
        <taxon>Brucella/Ochrobactrum group</taxon>
        <taxon>Brucella</taxon>
    </lineage>
</organism>
<gene>
    <name evidence="4" type="ORF">F9L08_06150</name>
</gene>
<dbReference type="PROSITE" id="PS50977">
    <property type="entry name" value="HTH_TETR_2"/>
    <property type="match status" value="1"/>
</dbReference>
<dbReference type="SUPFAM" id="SSF46689">
    <property type="entry name" value="Homeodomain-like"/>
    <property type="match status" value="1"/>
</dbReference>
<evidence type="ECO:0000313" key="4">
    <source>
        <dbReference type="EMBL" id="KAB2688464.1"/>
    </source>
</evidence>
<feature type="DNA-binding region" description="H-T-H motif" evidence="2">
    <location>
        <begin position="57"/>
        <end position="76"/>
    </location>
</feature>
<dbReference type="Gene3D" id="1.10.357.10">
    <property type="entry name" value="Tetracycline Repressor, domain 2"/>
    <property type="match status" value="1"/>
</dbReference>
<dbReference type="EMBL" id="WBVX01000004">
    <property type="protein sequence ID" value="KAB2688464.1"/>
    <property type="molecule type" value="Genomic_DNA"/>
</dbReference>
<dbReference type="InterPro" id="IPR015292">
    <property type="entry name" value="Tscrpt_reg_YbiH_C"/>
</dbReference>
<evidence type="ECO:0000313" key="5">
    <source>
        <dbReference type="Proteomes" id="UP000481643"/>
    </source>
</evidence>
<dbReference type="InterPro" id="IPR009057">
    <property type="entry name" value="Homeodomain-like_sf"/>
</dbReference>
<dbReference type="AlphaFoldDB" id="A0A6L3YUV1"/>
<dbReference type="GO" id="GO:0000976">
    <property type="term" value="F:transcription cis-regulatory region binding"/>
    <property type="evidence" value="ECO:0007669"/>
    <property type="project" value="TreeGrafter"/>
</dbReference>
<dbReference type="GO" id="GO:0003700">
    <property type="term" value="F:DNA-binding transcription factor activity"/>
    <property type="evidence" value="ECO:0007669"/>
    <property type="project" value="TreeGrafter"/>
</dbReference>
<feature type="domain" description="HTH tetR-type" evidence="3">
    <location>
        <begin position="34"/>
        <end position="94"/>
    </location>
</feature>
<evidence type="ECO:0000259" key="3">
    <source>
        <dbReference type="PROSITE" id="PS50977"/>
    </source>
</evidence>
<sequence length="245" mass="27013">MEYIVACMHQTVGGQEMTVPMRRRPSSGGYARGDETRERIVTVALRLFAERGFDGVSTREIAAEAGVNPPALQYYFHGKDGLFRACAEQVAEGVQALIEPMLRRAEQLLDENAPASALVEAYCALIEPLIDIVFQEEGASWAPFLAAEKDGCSTSAALLILRERVTDRLDATFARLVGRLSGQPADAPASELRVMAINGQFLVFHVKRLQIEPFTAEYARLVKSMVVDQTRALLNRLVTEPSLCR</sequence>
<dbReference type="InterPro" id="IPR036271">
    <property type="entry name" value="Tet_transcr_reg_TetR-rel_C_sf"/>
</dbReference>
<dbReference type="Pfam" id="PF09209">
    <property type="entry name" value="CecR_C"/>
    <property type="match status" value="1"/>
</dbReference>
<protein>
    <submittedName>
        <fullName evidence="4">DUF1956 domain-containing protein</fullName>
    </submittedName>
</protein>
<dbReference type="PANTHER" id="PTHR30055">
    <property type="entry name" value="HTH-TYPE TRANSCRIPTIONAL REGULATOR RUTR"/>
    <property type="match status" value="1"/>
</dbReference>
<evidence type="ECO:0000256" key="1">
    <source>
        <dbReference type="ARBA" id="ARBA00023125"/>
    </source>
</evidence>
<name>A0A6L3YUV1_9HYPH</name>
<accession>A0A6L3YUV1</accession>